<comment type="caution">
    <text evidence="8">The sequence shown here is derived from an EMBL/GenBank/DDBJ whole genome shotgun (WGS) entry which is preliminary data.</text>
</comment>
<evidence type="ECO:0000256" key="6">
    <source>
        <dbReference type="ARBA" id="ARBA00023229"/>
    </source>
</evidence>
<dbReference type="AlphaFoldDB" id="A0A1F6TRU4"/>
<dbReference type="EMBL" id="MFSU01000046">
    <property type="protein sequence ID" value="OGI47795.1"/>
    <property type="molecule type" value="Genomic_DNA"/>
</dbReference>
<evidence type="ECO:0000313" key="9">
    <source>
        <dbReference type="Proteomes" id="UP000178885"/>
    </source>
</evidence>
<accession>A0A1F6TRU4</accession>
<dbReference type="InterPro" id="IPR033749">
    <property type="entry name" value="Polyprenyl_synt_CS"/>
</dbReference>
<gene>
    <name evidence="8" type="ORF">A2151_01230</name>
</gene>
<dbReference type="STRING" id="1817760.A2151_01230"/>
<dbReference type="PANTHER" id="PTHR43281">
    <property type="entry name" value="FARNESYL DIPHOSPHATE SYNTHASE"/>
    <property type="match status" value="1"/>
</dbReference>
<evidence type="ECO:0000256" key="7">
    <source>
        <dbReference type="RuleBase" id="RU004466"/>
    </source>
</evidence>
<dbReference type="InterPro" id="IPR000092">
    <property type="entry name" value="Polyprenyl_synt"/>
</dbReference>
<evidence type="ECO:0000256" key="5">
    <source>
        <dbReference type="ARBA" id="ARBA00022842"/>
    </source>
</evidence>
<comment type="similarity">
    <text evidence="2 7">Belongs to the FPP/GGPP synthase family.</text>
</comment>
<dbReference type="Gene3D" id="1.10.600.10">
    <property type="entry name" value="Farnesyl Diphosphate Synthase"/>
    <property type="match status" value="1"/>
</dbReference>
<evidence type="ECO:0000313" key="8">
    <source>
        <dbReference type="EMBL" id="OGI47795.1"/>
    </source>
</evidence>
<dbReference type="SFLD" id="SFLDS00005">
    <property type="entry name" value="Isoprenoid_Synthase_Type_I"/>
    <property type="match status" value="1"/>
</dbReference>
<keyword evidence="4" id="KW-0479">Metal-binding</keyword>
<dbReference type="GO" id="GO:0016114">
    <property type="term" value="P:terpenoid biosynthetic process"/>
    <property type="evidence" value="ECO:0007669"/>
    <property type="project" value="UniProtKB-ARBA"/>
</dbReference>
<dbReference type="Proteomes" id="UP000178885">
    <property type="component" value="Unassembled WGS sequence"/>
</dbReference>
<dbReference type="PROSITE" id="PS00444">
    <property type="entry name" value="POLYPRENYL_SYNTHASE_2"/>
    <property type="match status" value="1"/>
</dbReference>
<dbReference type="GO" id="GO:0046872">
    <property type="term" value="F:metal ion binding"/>
    <property type="evidence" value="ECO:0007669"/>
    <property type="project" value="UniProtKB-KW"/>
</dbReference>
<name>A0A1F6TRU4_9PROT</name>
<dbReference type="SFLD" id="SFLDG01017">
    <property type="entry name" value="Polyprenyl_Transferase_Like"/>
    <property type="match status" value="1"/>
</dbReference>
<comment type="cofactor">
    <cofactor evidence="1">
        <name>Mg(2+)</name>
        <dbReference type="ChEBI" id="CHEBI:18420"/>
    </cofactor>
</comment>
<reference evidence="8 9" key="1">
    <citation type="journal article" date="2016" name="Nat. Commun.">
        <title>Thousands of microbial genomes shed light on interconnected biogeochemical processes in an aquifer system.</title>
        <authorList>
            <person name="Anantharaman K."/>
            <person name="Brown C.T."/>
            <person name="Hug L.A."/>
            <person name="Sharon I."/>
            <person name="Castelle C.J."/>
            <person name="Probst A.J."/>
            <person name="Thomas B.C."/>
            <person name="Singh A."/>
            <person name="Wilkins M.J."/>
            <person name="Karaoz U."/>
            <person name="Brodie E.L."/>
            <person name="Williams K.H."/>
            <person name="Hubbard S.S."/>
            <person name="Banfield J.F."/>
        </authorList>
    </citation>
    <scope>NUCLEOTIDE SEQUENCE [LARGE SCALE GENOMIC DNA]</scope>
</reference>
<dbReference type="GO" id="GO:0005737">
    <property type="term" value="C:cytoplasm"/>
    <property type="evidence" value="ECO:0007669"/>
    <property type="project" value="UniProtKB-ARBA"/>
</dbReference>
<dbReference type="InterPro" id="IPR008949">
    <property type="entry name" value="Isoprenoid_synthase_dom_sf"/>
</dbReference>
<sequence>MSALSETLRADQTRVERALDARLPTSAAPPARLHEAMRYATLNGGKRVRAALVYAAGAALGAPPSALDVPACAVELIHAYSLVHDDLPCMDDDDLRRGRPTCHKAYDEATALLVGDALQTLAFQLLAADPDLNIAAGQRLKMIEVLAQATGSLGMAGGQAIDLAVVGTSLGLAELEDMHRRKTGALIRASVHLGALASPAADEKSLQALDAYGRAVGLAFQIVDDILDVEGETATLGKQTGADEARGKPTYPALLGLSAARERARALLAAALESLAPLGDNGRLLAAIAEFIVTRKV</sequence>
<protein>
    <submittedName>
        <fullName evidence="8">Geranyl transferase</fullName>
    </submittedName>
</protein>
<keyword evidence="6" id="KW-0414">Isoprene biosynthesis</keyword>
<evidence type="ECO:0000256" key="4">
    <source>
        <dbReference type="ARBA" id="ARBA00022723"/>
    </source>
</evidence>
<evidence type="ECO:0000256" key="3">
    <source>
        <dbReference type="ARBA" id="ARBA00022679"/>
    </source>
</evidence>
<dbReference type="FunFam" id="1.10.600.10:FF:000001">
    <property type="entry name" value="Geranylgeranyl diphosphate synthase"/>
    <property type="match status" value="1"/>
</dbReference>
<evidence type="ECO:0000256" key="1">
    <source>
        <dbReference type="ARBA" id="ARBA00001946"/>
    </source>
</evidence>
<dbReference type="NCBIfam" id="NF045485">
    <property type="entry name" value="FPPsyn"/>
    <property type="match status" value="1"/>
</dbReference>
<organism evidence="8 9">
    <name type="scientific">Candidatus Muproteobacteria bacterium RBG_16_65_34</name>
    <dbReference type="NCBI Taxonomy" id="1817760"/>
    <lineage>
        <taxon>Bacteria</taxon>
        <taxon>Pseudomonadati</taxon>
        <taxon>Pseudomonadota</taxon>
        <taxon>Candidatus Muproteobacteria</taxon>
    </lineage>
</organism>
<dbReference type="PROSITE" id="PS00723">
    <property type="entry name" value="POLYPRENYL_SYNTHASE_1"/>
    <property type="match status" value="1"/>
</dbReference>
<dbReference type="InterPro" id="IPR053378">
    <property type="entry name" value="Prenyl_diphosphate_synthase"/>
</dbReference>
<proteinExistence type="inferred from homology"/>
<dbReference type="CDD" id="cd00685">
    <property type="entry name" value="Trans_IPPS_HT"/>
    <property type="match status" value="1"/>
</dbReference>
<dbReference type="NCBIfam" id="NF007877">
    <property type="entry name" value="PRK10581.1"/>
    <property type="match status" value="1"/>
</dbReference>
<dbReference type="GO" id="GO:0004659">
    <property type="term" value="F:prenyltransferase activity"/>
    <property type="evidence" value="ECO:0007669"/>
    <property type="project" value="InterPro"/>
</dbReference>
<evidence type="ECO:0000256" key="2">
    <source>
        <dbReference type="ARBA" id="ARBA00006706"/>
    </source>
</evidence>
<keyword evidence="3 7" id="KW-0808">Transferase</keyword>
<dbReference type="Pfam" id="PF00348">
    <property type="entry name" value="polyprenyl_synt"/>
    <property type="match status" value="1"/>
</dbReference>
<keyword evidence="5" id="KW-0460">Magnesium</keyword>
<dbReference type="PANTHER" id="PTHR43281:SF1">
    <property type="entry name" value="FARNESYL DIPHOSPHATE SYNTHASE"/>
    <property type="match status" value="1"/>
</dbReference>
<dbReference type="SUPFAM" id="SSF48576">
    <property type="entry name" value="Terpenoid synthases"/>
    <property type="match status" value="1"/>
</dbReference>